<dbReference type="GO" id="GO:0007166">
    <property type="term" value="P:cell surface receptor signaling pathway"/>
    <property type="evidence" value="ECO:0007669"/>
    <property type="project" value="InterPro"/>
</dbReference>
<dbReference type="EMBL" id="SOYY01000001">
    <property type="protein sequence ID" value="KAA0725391.1"/>
    <property type="molecule type" value="Genomic_DNA"/>
</dbReference>
<feature type="domain" description="G-protein coupled receptors family 2 profile 2" evidence="6">
    <location>
        <begin position="64"/>
        <end position="120"/>
    </location>
</feature>
<evidence type="ECO:0000256" key="5">
    <source>
        <dbReference type="SAM" id="MobiDB-lite"/>
    </source>
</evidence>
<dbReference type="PANTHER" id="PTHR45620:SF23">
    <property type="entry name" value="GLUCAGON-LIKE PEPTIDE 2 RECEPTOR"/>
    <property type="match status" value="1"/>
</dbReference>
<dbReference type="PROSITE" id="PS50261">
    <property type="entry name" value="G_PROTEIN_RECEP_F2_4"/>
    <property type="match status" value="1"/>
</dbReference>
<keyword evidence="3" id="KW-1133">Transmembrane helix</keyword>
<dbReference type="GO" id="GO:0007188">
    <property type="term" value="P:adenylate cyclase-modulating G protein-coupled receptor signaling pathway"/>
    <property type="evidence" value="ECO:0007669"/>
    <property type="project" value="TreeGrafter"/>
</dbReference>
<dbReference type="InterPro" id="IPR017981">
    <property type="entry name" value="GPCR_2-like_7TM"/>
</dbReference>
<keyword evidence="8" id="KW-1185">Reference proteome</keyword>
<dbReference type="Gene3D" id="1.20.1070.10">
    <property type="entry name" value="Rhodopsin 7-helix transmembrane proteins"/>
    <property type="match status" value="1"/>
</dbReference>
<dbReference type="InterPro" id="IPR000832">
    <property type="entry name" value="GPCR_2_secretin-like"/>
</dbReference>
<gene>
    <name evidence="7" type="ORF">E1301_Tti021981</name>
</gene>
<reference evidence="7 8" key="1">
    <citation type="journal article" date="2019" name="Mol. Ecol. Resour.">
        <title>Chromosome-level genome assembly of Triplophysa tibetana, a fish adapted to the harsh high-altitude environment of the Tibetan Plateau.</title>
        <authorList>
            <person name="Yang X."/>
            <person name="Liu H."/>
            <person name="Ma Z."/>
            <person name="Zou Y."/>
            <person name="Zou M."/>
            <person name="Mao Y."/>
            <person name="Li X."/>
            <person name="Wang H."/>
            <person name="Chen T."/>
            <person name="Wang W."/>
            <person name="Yang R."/>
        </authorList>
    </citation>
    <scope>NUCLEOTIDE SEQUENCE [LARGE SCALE GENOMIC DNA]</scope>
    <source>
        <strain evidence="7">TTIB1903HZAU</strain>
        <tissue evidence="7">Muscle</tissue>
    </source>
</reference>
<evidence type="ECO:0000313" key="7">
    <source>
        <dbReference type="EMBL" id="KAA0725391.1"/>
    </source>
</evidence>
<dbReference type="PRINTS" id="PR00249">
    <property type="entry name" value="GPCRSECRETIN"/>
</dbReference>
<accession>A0A5A9PY14</accession>
<keyword evidence="4" id="KW-0472">Membrane</keyword>
<comment type="caution">
    <text evidence="7">The sequence shown here is derived from an EMBL/GenBank/DDBJ whole genome shotgun (WGS) entry which is preliminary data.</text>
</comment>
<dbReference type="Pfam" id="PF00002">
    <property type="entry name" value="7tm_2"/>
    <property type="match status" value="1"/>
</dbReference>
<keyword evidence="7" id="KW-0675">Receptor</keyword>
<evidence type="ECO:0000256" key="4">
    <source>
        <dbReference type="ARBA" id="ARBA00023136"/>
    </source>
</evidence>
<dbReference type="PROSITE" id="PS00650">
    <property type="entry name" value="G_PROTEIN_RECEP_F2_2"/>
    <property type="match status" value="1"/>
</dbReference>
<dbReference type="GO" id="GO:0005886">
    <property type="term" value="C:plasma membrane"/>
    <property type="evidence" value="ECO:0007669"/>
    <property type="project" value="TreeGrafter"/>
</dbReference>
<dbReference type="InterPro" id="IPR017983">
    <property type="entry name" value="GPCR_2_secretin-like_CS"/>
</dbReference>
<sequence>MFMGMVPYPERRLMDRDILRCGLFMVVYTTQVMGSSLDDLIQKRAEYHEKCTGSLTATFPTGTARATLVLVPLLGVHEIVFTIIIDESVEGINRYARNFINLGLSSFQGLVVAVLYCFANGEVQAELKKRWQVFLFSNPFEVNNCFADIHPKYLWKCSQKNPRQPTEQSESYTEGNNVPTQGQLMQVTVQSAEDMNCGRNTGVEFYTRKSLSSSDGEMTLGETLEEIIEESEF</sequence>
<evidence type="ECO:0000256" key="1">
    <source>
        <dbReference type="ARBA" id="ARBA00004141"/>
    </source>
</evidence>
<evidence type="ECO:0000256" key="2">
    <source>
        <dbReference type="ARBA" id="ARBA00022692"/>
    </source>
</evidence>
<evidence type="ECO:0000259" key="6">
    <source>
        <dbReference type="PROSITE" id="PS50261"/>
    </source>
</evidence>
<keyword evidence="2" id="KW-0812">Transmembrane</keyword>
<proteinExistence type="predicted"/>
<dbReference type="Proteomes" id="UP000324632">
    <property type="component" value="Chromosome 1"/>
</dbReference>
<protein>
    <submittedName>
        <fullName evidence="7">Glucagon-like peptide 2 receptor</fullName>
    </submittedName>
</protein>
<comment type="subcellular location">
    <subcellularLocation>
        <location evidence="1">Membrane</location>
        <topology evidence="1">Multi-pass membrane protein</topology>
    </subcellularLocation>
</comment>
<evidence type="ECO:0000256" key="3">
    <source>
        <dbReference type="ARBA" id="ARBA00022989"/>
    </source>
</evidence>
<dbReference type="GO" id="GO:0017046">
    <property type="term" value="F:peptide hormone binding"/>
    <property type="evidence" value="ECO:0007669"/>
    <property type="project" value="TreeGrafter"/>
</dbReference>
<dbReference type="GO" id="GO:0004967">
    <property type="term" value="F:glucagon receptor activity"/>
    <property type="evidence" value="ECO:0007669"/>
    <property type="project" value="TreeGrafter"/>
</dbReference>
<organism evidence="7 8">
    <name type="scientific">Triplophysa tibetana</name>
    <dbReference type="NCBI Taxonomy" id="1572043"/>
    <lineage>
        <taxon>Eukaryota</taxon>
        <taxon>Metazoa</taxon>
        <taxon>Chordata</taxon>
        <taxon>Craniata</taxon>
        <taxon>Vertebrata</taxon>
        <taxon>Euteleostomi</taxon>
        <taxon>Actinopterygii</taxon>
        <taxon>Neopterygii</taxon>
        <taxon>Teleostei</taxon>
        <taxon>Ostariophysi</taxon>
        <taxon>Cypriniformes</taxon>
        <taxon>Nemacheilidae</taxon>
        <taxon>Triplophysa</taxon>
    </lineage>
</organism>
<dbReference type="InterPro" id="IPR050332">
    <property type="entry name" value="GPCR_2"/>
</dbReference>
<dbReference type="AlphaFoldDB" id="A0A5A9PY14"/>
<name>A0A5A9PY14_9TELE</name>
<feature type="region of interest" description="Disordered" evidence="5">
    <location>
        <begin position="160"/>
        <end position="179"/>
    </location>
</feature>
<evidence type="ECO:0000313" key="8">
    <source>
        <dbReference type="Proteomes" id="UP000324632"/>
    </source>
</evidence>
<dbReference type="PANTHER" id="PTHR45620">
    <property type="entry name" value="PDF RECEPTOR-LIKE PROTEIN-RELATED"/>
    <property type="match status" value="1"/>
</dbReference>